<protein>
    <submittedName>
        <fullName evidence="1">Uncharacterized protein</fullName>
    </submittedName>
</protein>
<comment type="caution">
    <text evidence="1">The sequence shown here is derived from an EMBL/GenBank/DDBJ whole genome shotgun (WGS) entry which is preliminary data.</text>
</comment>
<gene>
    <name evidence="1" type="ORF">HLH29_06955</name>
</gene>
<dbReference type="RefSeq" id="WP_182965227.1">
    <property type="nucleotide sequence ID" value="NZ_BAABGC010000020.1"/>
</dbReference>
<accession>A0A7W4JCV3</accession>
<dbReference type="EMBL" id="JABEQL010000007">
    <property type="protein sequence ID" value="MBB2178913.1"/>
    <property type="molecule type" value="Genomic_DNA"/>
</dbReference>
<dbReference type="InterPro" id="IPR039498">
    <property type="entry name" value="NTP_transf_5"/>
</dbReference>
<dbReference type="Proteomes" id="UP000525623">
    <property type="component" value="Unassembled WGS sequence"/>
</dbReference>
<evidence type="ECO:0000313" key="2">
    <source>
        <dbReference type="Proteomes" id="UP000525623"/>
    </source>
</evidence>
<keyword evidence="2" id="KW-1185">Reference proteome</keyword>
<proteinExistence type="predicted"/>
<sequence>MDCEWDVEAGLSAEEVRQRFAWARRQGRPAWLWPDVSVESWGTALGTIQKAAVACLGGEAATDLDGGAESLGLAGYTSGMGPLLGFWIEQGRLRAGPSVVVELERQLRHNRRRAKRMAAVAAALVGRLVELGIEVLILKGAHTSTVYFPEPGVRPASDIDLLVAHGDGHRAEAVLAHLGFSLQKRGRWESSWSLPAASGEPRTLTYVHADDPWSIDLHISLNISAGRGTPLGCFDLAAPFAGRERWAVDARACVLEPAPLLLHLAAHAGVGWQNLTLLRQVELVLVVRREVASRRLCWDEFLATGRLTTALGYAYPALRLAERLLPGTVPANVLEECAGWVPRTVRRRLARLNPASAQRIGRNSLAEHFMWAQGWRGRLRMLAADLLPDDRHWSDRRRIYEARAWRLIRGTISR</sequence>
<dbReference type="Pfam" id="PF14907">
    <property type="entry name" value="NTP_transf_5"/>
    <property type="match status" value="1"/>
</dbReference>
<reference evidence="1 2" key="1">
    <citation type="submission" date="2020-04" db="EMBL/GenBank/DDBJ databases">
        <title>Description of novel Gluconacetobacter.</title>
        <authorList>
            <person name="Sombolestani A."/>
        </authorList>
    </citation>
    <scope>NUCLEOTIDE SEQUENCE [LARGE SCALE GENOMIC DNA]</scope>
    <source>
        <strain evidence="1 2">LMG 27725</strain>
    </source>
</reference>
<organism evidence="1 2">
    <name type="scientific">Gluconacetobacter tumulicola</name>
    <dbReference type="NCBI Taxonomy" id="1017177"/>
    <lineage>
        <taxon>Bacteria</taxon>
        <taxon>Pseudomonadati</taxon>
        <taxon>Pseudomonadota</taxon>
        <taxon>Alphaproteobacteria</taxon>
        <taxon>Acetobacterales</taxon>
        <taxon>Acetobacteraceae</taxon>
        <taxon>Gluconacetobacter</taxon>
    </lineage>
</organism>
<name>A0A7W4JCV3_9PROT</name>
<evidence type="ECO:0000313" key="1">
    <source>
        <dbReference type="EMBL" id="MBB2178913.1"/>
    </source>
</evidence>
<dbReference type="AlphaFoldDB" id="A0A7W4JCV3"/>